<name>A0ACC5WEY8_PANGG</name>
<dbReference type="Proteomes" id="UP000829447">
    <property type="component" value="Linkage Group LG4"/>
</dbReference>
<organism evidence="1 2">
    <name type="scientific">Pangasianodon gigas</name>
    <name type="common">Mekong giant catfish</name>
    <name type="synonym">Pangasius gigas</name>
    <dbReference type="NCBI Taxonomy" id="30993"/>
    <lineage>
        <taxon>Eukaryota</taxon>
        <taxon>Metazoa</taxon>
        <taxon>Chordata</taxon>
        <taxon>Craniata</taxon>
        <taxon>Vertebrata</taxon>
        <taxon>Euteleostomi</taxon>
        <taxon>Actinopterygii</taxon>
        <taxon>Neopterygii</taxon>
        <taxon>Teleostei</taxon>
        <taxon>Ostariophysi</taxon>
        <taxon>Siluriformes</taxon>
        <taxon>Pangasiidae</taxon>
        <taxon>Pangasianodon</taxon>
    </lineage>
</organism>
<gene>
    <name evidence="1" type="ORF">PGIGA_G00205310</name>
</gene>
<accession>A0ACC5WEY8</accession>
<comment type="caution">
    <text evidence="1">The sequence shown here is derived from an EMBL/GenBank/DDBJ whole genome shotgun (WGS) entry which is preliminary data.</text>
</comment>
<keyword evidence="2" id="KW-1185">Reference proteome</keyword>
<dbReference type="EMBL" id="CM040457">
    <property type="protein sequence ID" value="MCI4377594.1"/>
    <property type="molecule type" value="Genomic_DNA"/>
</dbReference>
<proteinExistence type="predicted"/>
<protein>
    <submittedName>
        <fullName evidence="1">Uncharacterized protein</fullName>
    </submittedName>
</protein>
<evidence type="ECO:0000313" key="2">
    <source>
        <dbReference type="Proteomes" id="UP000829447"/>
    </source>
</evidence>
<evidence type="ECO:0000313" key="1">
    <source>
        <dbReference type="EMBL" id="MCI4377594.1"/>
    </source>
</evidence>
<reference evidence="1 2" key="1">
    <citation type="journal article" date="2022" name="bioRxiv">
        <title>An ancient truncated duplication of the anti-Mullerian hormone receptor type 2 gene is a potential conserved master sex determinant in the Pangasiidae catfish family.</title>
        <authorList>
            <person name="Wen M."/>
            <person name="Pan Q."/>
            <person name="Jouanno E."/>
            <person name="Montfort J."/>
            <person name="Zahm M."/>
            <person name="Cabau C."/>
            <person name="Klopp C."/>
            <person name="Iampietro C."/>
            <person name="Roques C."/>
            <person name="Bouchez O."/>
            <person name="Castinel A."/>
            <person name="Donnadieu C."/>
            <person name="Parrinello H."/>
            <person name="Poncet C."/>
            <person name="Belmonte E."/>
            <person name="Gautier V."/>
            <person name="Avarre J.-C."/>
            <person name="Dugue R."/>
            <person name="Gustiano R."/>
            <person name="Ha T.T.T."/>
            <person name="Campet M."/>
            <person name="Sriphairoj K."/>
            <person name="Ribolli J."/>
            <person name="de Almeida F.L."/>
            <person name="Desvignes T."/>
            <person name="Postlethwait J.H."/>
            <person name="Bucao C.F."/>
            <person name="Robinson-Rechavi M."/>
            <person name="Bobe J."/>
            <person name="Herpin A."/>
            <person name="Guiguen Y."/>
        </authorList>
    </citation>
    <scope>NUCLEOTIDE SEQUENCE [LARGE SCALE GENOMIC DNA]</scope>
    <source>
        <strain evidence="1">YG-Dec2019</strain>
    </source>
</reference>
<sequence length="514" mass="56948">DFFQCPGAGHSHLLLLQKRRSASTCTRSNFSVHIRARQVYPALLQLSKKKKKKKKKKSFSAPRLSEGAGYREMSSPDAGYASDDPSQARGTSSAMMAGAAQCAWPEPLSPRAHAKAKSEACAAARGKGEARIRRPMNAFMVWAKDERKRLAQQNPDLHNAELSKMLGKSWKALSMLDKRPFVEEAERLRVQHMQDHPNYKYRPRRRKQVKRIKRLDSGFLMPGASEPQGALSMENIEVGYSLPPGGLPQAGLSQYCDAQGLFEHYSLPTPDSSPMDAMGTESVYFTGHSQEDSSHLAYSYHHQQEYAPLGHQHPLVSTQAQGRVRNDTHSHATTHSQVHTHTTSSLHLVHSHSNTQANLMSSSHPQELGNANSSIHHNISHNINPHHAHSLSQALFNRSLSPGSNQAPPPAYLGCPSTLGVFYNPASQVKRPLEQQSPPQEGHTHSHTPSDQHSHTHTETCRHTTEMLNEMGCGEFEQYLSYGLPHATMQGSDLISTVLSDASTAVYYSNYNNT</sequence>
<feature type="non-terminal residue" evidence="1">
    <location>
        <position position="1"/>
    </location>
</feature>